<accession>A0A3N4J5E7</accession>
<name>A0A3N4J5E7_9PEZI</name>
<gene>
    <name evidence="1" type="ORF">L873DRAFT_1862818</name>
</gene>
<protein>
    <submittedName>
        <fullName evidence="1">Uncharacterized protein</fullName>
    </submittedName>
</protein>
<dbReference type="EMBL" id="ML120476">
    <property type="protein sequence ID" value="RPA92318.1"/>
    <property type="molecule type" value="Genomic_DNA"/>
</dbReference>
<keyword evidence="2" id="KW-1185">Reference proteome</keyword>
<dbReference type="AlphaFoldDB" id="A0A3N4J5E7"/>
<proteinExistence type="predicted"/>
<dbReference type="Proteomes" id="UP000276215">
    <property type="component" value="Unassembled WGS sequence"/>
</dbReference>
<organism evidence="1 2">
    <name type="scientific">Choiromyces venosus 120613-1</name>
    <dbReference type="NCBI Taxonomy" id="1336337"/>
    <lineage>
        <taxon>Eukaryota</taxon>
        <taxon>Fungi</taxon>
        <taxon>Dikarya</taxon>
        <taxon>Ascomycota</taxon>
        <taxon>Pezizomycotina</taxon>
        <taxon>Pezizomycetes</taxon>
        <taxon>Pezizales</taxon>
        <taxon>Tuberaceae</taxon>
        <taxon>Choiromyces</taxon>
    </lineage>
</organism>
<sequence length="120" mass="13554">MIFCKMQKSRNFMLTWLLCPSKSRSRYLFFAFCAVILLFPKLRPKNSIAIFSSVQPLCEYPKRISSGIPHTFLNHSAINSLALSMIVGFNVIPSAQTPSITVTNSHVPSILLSILLYLFQ</sequence>
<reference evidence="1 2" key="1">
    <citation type="journal article" date="2018" name="Nat. Ecol. Evol.">
        <title>Pezizomycetes genomes reveal the molecular basis of ectomycorrhizal truffle lifestyle.</title>
        <authorList>
            <person name="Murat C."/>
            <person name="Payen T."/>
            <person name="Noel B."/>
            <person name="Kuo A."/>
            <person name="Morin E."/>
            <person name="Chen J."/>
            <person name="Kohler A."/>
            <person name="Krizsan K."/>
            <person name="Balestrini R."/>
            <person name="Da Silva C."/>
            <person name="Montanini B."/>
            <person name="Hainaut M."/>
            <person name="Levati E."/>
            <person name="Barry K.W."/>
            <person name="Belfiori B."/>
            <person name="Cichocki N."/>
            <person name="Clum A."/>
            <person name="Dockter R.B."/>
            <person name="Fauchery L."/>
            <person name="Guy J."/>
            <person name="Iotti M."/>
            <person name="Le Tacon F."/>
            <person name="Lindquist E.A."/>
            <person name="Lipzen A."/>
            <person name="Malagnac F."/>
            <person name="Mello A."/>
            <person name="Molinier V."/>
            <person name="Miyauchi S."/>
            <person name="Poulain J."/>
            <person name="Riccioni C."/>
            <person name="Rubini A."/>
            <person name="Sitrit Y."/>
            <person name="Splivallo R."/>
            <person name="Traeger S."/>
            <person name="Wang M."/>
            <person name="Zifcakova L."/>
            <person name="Wipf D."/>
            <person name="Zambonelli A."/>
            <person name="Paolocci F."/>
            <person name="Nowrousian M."/>
            <person name="Ottonello S."/>
            <person name="Baldrian P."/>
            <person name="Spatafora J.W."/>
            <person name="Henrissat B."/>
            <person name="Nagy L.G."/>
            <person name="Aury J.M."/>
            <person name="Wincker P."/>
            <person name="Grigoriev I.V."/>
            <person name="Bonfante P."/>
            <person name="Martin F.M."/>
        </authorList>
    </citation>
    <scope>NUCLEOTIDE SEQUENCE [LARGE SCALE GENOMIC DNA]</scope>
    <source>
        <strain evidence="1 2">120613-1</strain>
    </source>
</reference>
<evidence type="ECO:0000313" key="2">
    <source>
        <dbReference type="Proteomes" id="UP000276215"/>
    </source>
</evidence>
<evidence type="ECO:0000313" key="1">
    <source>
        <dbReference type="EMBL" id="RPA92318.1"/>
    </source>
</evidence>